<feature type="compositionally biased region" description="Low complexity" evidence="7">
    <location>
        <begin position="16"/>
        <end position="70"/>
    </location>
</feature>
<comment type="caution">
    <text evidence="8">The sequence shown here is derived from an EMBL/GenBank/DDBJ whole genome shotgun (WGS) entry which is preliminary data.</text>
</comment>
<dbReference type="AlphaFoldDB" id="A0AAN6GB96"/>
<dbReference type="PANTHER" id="PTHR31107:SF2">
    <property type="entry name" value="CYTOCHROME C OXIDASE ASSEMBLY FACTOR 8"/>
    <property type="match status" value="1"/>
</dbReference>
<dbReference type="Proteomes" id="UP001176521">
    <property type="component" value="Unassembled WGS sequence"/>
</dbReference>
<reference evidence="8" key="1">
    <citation type="journal article" date="2023" name="PhytoFront">
        <title>Draft Genome Resources of Seven Strains of Tilletia horrida, Causal Agent of Kernel Smut of Rice.</title>
        <authorList>
            <person name="Khanal S."/>
            <person name="Antony Babu S."/>
            <person name="Zhou X.G."/>
        </authorList>
    </citation>
    <scope>NUCLEOTIDE SEQUENCE</scope>
    <source>
        <strain evidence="8">TX3</strain>
    </source>
</reference>
<keyword evidence="4" id="KW-0809">Transit peptide</keyword>
<proteinExistence type="inferred from homology"/>
<evidence type="ECO:0000256" key="4">
    <source>
        <dbReference type="ARBA" id="ARBA00022946"/>
    </source>
</evidence>
<evidence type="ECO:0000256" key="7">
    <source>
        <dbReference type="SAM" id="MobiDB-lite"/>
    </source>
</evidence>
<dbReference type="Pfam" id="PF10231">
    <property type="entry name" value="COA8"/>
    <property type="match status" value="1"/>
</dbReference>
<evidence type="ECO:0000256" key="6">
    <source>
        <dbReference type="ARBA" id="ARBA00023136"/>
    </source>
</evidence>
<accession>A0AAN6GB96</accession>
<evidence type="ECO:0000256" key="5">
    <source>
        <dbReference type="ARBA" id="ARBA00023128"/>
    </source>
</evidence>
<keyword evidence="5" id="KW-0496">Mitochondrion</keyword>
<evidence type="ECO:0000313" key="8">
    <source>
        <dbReference type="EMBL" id="KAK0527488.1"/>
    </source>
</evidence>
<name>A0AAN6GB96_9BASI</name>
<organism evidence="8 9">
    <name type="scientific">Tilletia horrida</name>
    <dbReference type="NCBI Taxonomy" id="155126"/>
    <lineage>
        <taxon>Eukaryota</taxon>
        <taxon>Fungi</taxon>
        <taxon>Dikarya</taxon>
        <taxon>Basidiomycota</taxon>
        <taxon>Ustilaginomycotina</taxon>
        <taxon>Exobasidiomycetes</taxon>
        <taxon>Tilletiales</taxon>
        <taxon>Tilletiaceae</taxon>
        <taxon>Tilletia</taxon>
    </lineage>
</organism>
<keyword evidence="6" id="KW-0472">Membrane</keyword>
<dbReference type="InterPro" id="IPR018796">
    <property type="entry name" value="COA8"/>
</dbReference>
<comment type="subcellular location">
    <subcellularLocation>
        <location evidence="1">Mitochondrion inner membrane</location>
        <topology evidence="1">Peripheral membrane protein</topology>
        <orientation evidence="1">Matrix side</orientation>
    </subcellularLocation>
</comment>
<comment type="similarity">
    <text evidence="2">Belongs to the COA8 family.</text>
</comment>
<feature type="region of interest" description="Disordered" evidence="7">
    <location>
        <begin position="15"/>
        <end position="157"/>
    </location>
</feature>
<dbReference type="GO" id="GO:0097193">
    <property type="term" value="P:intrinsic apoptotic signaling pathway"/>
    <property type="evidence" value="ECO:0007669"/>
    <property type="project" value="InterPro"/>
</dbReference>
<evidence type="ECO:0000256" key="2">
    <source>
        <dbReference type="ARBA" id="ARBA00005453"/>
    </source>
</evidence>
<evidence type="ECO:0000256" key="3">
    <source>
        <dbReference type="ARBA" id="ARBA00022792"/>
    </source>
</evidence>
<evidence type="ECO:0000313" key="9">
    <source>
        <dbReference type="Proteomes" id="UP001176521"/>
    </source>
</evidence>
<keyword evidence="9" id="KW-1185">Reference proteome</keyword>
<keyword evidence="3" id="KW-0999">Mitochondrion inner membrane</keyword>
<gene>
    <name evidence="8" type="ORF">OC842_004863</name>
</gene>
<dbReference type="PANTHER" id="PTHR31107">
    <property type="entry name" value="APOPTOGENIC PROTEIN 1, MITOCHONDRIAL"/>
    <property type="match status" value="1"/>
</dbReference>
<sequence length="311" mass="32289">MPASRRAFSTALVRLSAGGPSSASSSSSPSSSAAAAAAKGPSPTSSASRRSRTAAAAAAAAEAAARSASEILPTLLVGPPDPISNLRPVRYVSPLDGRAAAGQQHGASTGTRVGPQAGPPSHHPYSLSEFSPSRSNGRPHPSSSPPPIGTGAGATKGPAVPPSAYYRALLEKLEAASLAQRLRVSRAQAFDQRFWADNNLRFQRDQASALSAPSASSVGQAEAEGQGQAQAAANFYSAWLSANAARHRAYNRVLVRRTFADLAPEARWRALVAWVRVVGWYEREVRAKVLRRVLRLSSSPSSSSSSGGTSR</sequence>
<dbReference type="EMBL" id="JAPDMQ010000309">
    <property type="protein sequence ID" value="KAK0527488.1"/>
    <property type="molecule type" value="Genomic_DNA"/>
</dbReference>
<evidence type="ECO:0000256" key="1">
    <source>
        <dbReference type="ARBA" id="ARBA00004443"/>
    </source>
</evidence>
<dbReference type="GO" id="GO:0005743">
    <property type="term" value="C:mitochondrial inner membrane"/>
    <property type="evidence" value="ECO:0007669"/>
    <property type="project" value="UniProtKB-SubCell"/>
</dbReference>
<protein>
    <submittedName>
        <fullName evidence="8">Uncharacterized protein</fullName>
    </submittedName>
</protein>